<proteinExistence type="inferred from homology"/>
<reference evidence="6 7" key="1">
    <citation type="submission" date="2019-06" db="EMBL/GenBank/DDBJ databases">
        <title>Sequencing the genomes of 1000 actinobacteria strains.</title>
        <authorList>
            <person name="Klenk H.-P."/>
        </authorList>
    </citation>
    <scope>NUCLEOTIDE SEQUENCE [LARGE SCALE GENOMIC DNA]</scope>
    <source>
        <strain evidence="6 7">DSM 8251</strain>
    </source>
</reference>
<dbReference type="InterPro" id="IPR013783">
    <property type="entry name" value="Ig-like_fold"/>
</dbReference>
<dbReference type="Proteomes" id="UP000316196">
    <property type="component" value="Unassembled WGS sequence"/>
</dbReference>
<dbReference type="SUPFAM" id="SSF51011">
    <property type="entry name" value="Glycosyl hydrolase domain"/>
    <property type="match status" value="1"/>
</dbReference>
<comment type="similarity">
    <text evidence="1">Belongs to the glycosyl hydrolase 13 family.</text>
</comment>
<dbReference type="InterPro" id="IPR017853">
    <property type="entry name" value="GH"/>
</dbReference>
<name>A0A542ZQD0_9ACTN</name>
<protein>
    <submittedName>
        <fullName evidence="6">Glycogen operon protein</fullName>
    </submittedName>
</protein>
<dbReference type="CDD" id="cd11326">
    <property type="entry name" value="AmyAc_Glg_debranch"/>
    <property type="match status" value="1"/>
</dbReference>
<evidence type="ECO:0000313" key="7">
    <source>
        <dbReference type="Proteomes" id="UP000316196"/>
    </source>
</evidence>
<dbReference type="InterPro" id="IPR011837">
    <property type="entry name" value="Glycogen_debranch_GlgX"/>
</dbReference>
<feature type="compositionally biased region" description="Basic and acidic residues" evidence="4">
    <location>
        <begin position="486"/>
        <end position="501"/>
    </location>
</feature>
<dbReference type="InterPro" id="IPR014756">
    <property type="entry name" value="Ig_E-set"/>
</dbReference>
<dbReference type="EMBL" id="VFOR01000001">
    <property type="protein sequence ID" value="TQL62486.1"/>
    <property type="molecule type" value="Genomic_DNA"/>
</dbReference>
<dbReference type="Pfam" id="PF00128">
    <property type="entry name" value="Alpha-amylase"/>
    <property type="match status" value="1"/>
</dbReference>
<dbReference type="Pfam" id="PF02922">
    <property type="entry name" value="CBM_48"/>
    <property type="match status" value="1"/>
</dbReference>
<dbReference type="NCBIfam" id="TIGR02100">
    <property type="entry name" value="glgX_debranch"/>
    <property type="match status" value="1"/>
</dbReference>
<comment type="caution">
    <text evidence="6">The sequence shown here is derived from an EMBL/GenBank/DDBJ whole genome shotgun (WGS) entry which is preliminary data.</text>
</comment>
<dbReference type="SUPFAM" id="SSF51445">
    <property type="entry name" value="(Trans)glycosidases"/>
    <property type="match status" value="1"/>
</dbReference>
<keyword evidence="2" id="KW-0378">Hydrolase</keyword>
<dbReference type="CDD" id="cd02856">
    <property type="entry name" value="E_set_GDE_Isoamylase_N"/>
    <property type="match status" value="1"/>
</dbReference>
<feature type="domain" description="Glycosyl hydrolase family 13 catalytic" evidence="5">
    <location>
        <begin position="197"/>
        <end position="588"/>
    </location>
</feature>
<dbReference type="PANTHER" id="PTHR43002">
    <property type="entry name" value="GLYCOGEN DEBRANCHING ENZYME"/>
    <property type="match status" value="1"/>
</dbReference>
<dbReference type="GO" id="GO:0004135">
    <property type="term" value="F:amylo-alpha-1,6-glucosidase activity"/>
    <property type="evidence" value="ECO:0007669"/>
    <property type="project" value="InterPro"/>
</dbReference>
<evidence type="ECO:0000256" key="1">
    <source>
        <dbReference type="ARBA" id="ARBA00008061"/>
    </source>
</evidence>
<dbReference type="GO" id="GO:0005980">
    <property type="term" value="P:glycogen catabolic process"/>
    <property type="evidence" value="ECO:0007669"/>
    <property type="project" value="InterPro"/>
</dbReference>
<feature type="region of interest" description="Disordered" evidence="4">
    <location>
        <begin position="1"/>
        <end position="29"/>
    </location>
</feature>
<sequence>MTDHVGDPSPTDIDAKHAIPPRMPAPQDTARLGAHLDDSGCRFTLWAPRAERVELALLDDQDHQINHDMAGPDDEGVWEVHVPGVEAGAIYGYRVHGEWAPGKGQRFNPARLLLDPYARAITAGVDYNGPILDHPADDAYELDPTDSAGAVPWSVVVAESEPPTPIAERKPLNQSVIYETHLKGYTRLHPQVPEHLRGTYAGFAYPAVIEHLKDIGVTAVEFLPCHHFVSEPFIVGRGLSNYWGYNSMGFFAPHAAYAWSGTRGEQVAEWKEMVSALHEAGIEVILDVVYNHTGEGGHEGPTLSYRGIDHGGYYRLTDDLHNDYDVTGCGNSVDTSQPGVLELILDSMRYWVTEMGVDGFRFDLASELIRDENHHVDQNHEFKRRIAEDPAFDGIKMIAEAWDMGPYGYQVGAWGPGWSEWNDRFRNYIRDFWRGATSGVGELASRLSGSGDIYQDGRDSQASINFITAHDGFTLRDLVTYDHKHNEANGEDNRDGNDDNRSWNCGVEGETDDPEINALRHRQVKNMMATLVLSTGVPMITAGDEMGRTQEGNNNAYCQDSPISWVHWDTRENWADLMGMTREMLRLRAEHPALHRAAYGAHDEIQVDGTGVGRFDLTWFGNEGTEMGEGEWNDPGRRTLGRYTSTEDEAFLVFVHAGAEATEVVLPGEPFAQSWRAVAHSGFAGDFPDADQILEGGSRLHIPGRSLVLLEALLPNPFATEADAVGLRDD</sequence>
<dbReference type="Gene3D" id="2.60.40.1180">
    <property type="entry name" value="Golgi alpha-mannosidase II"/>
    <property type="match status" value="1"/>
</dbReference>
<accession>A0A542ZQD0</accession>
<dbReference type="Gene3D" id="2.60.40.10">
    <property type="entry name" value="Immunoglobulins"/>
    <property type="match status" value="1"/>
</dbReference>
<dbReference type="SUPFAM" id="SSF81296">
    <property type="entry name" value="E set domains"/>
    <property type="match status" value="1"/>
</dbReference>
<gene>
    <name evidence="6" type="ORF">FB460_0263</name>
</gene>
<keyword evidence="3" id="KW-0326">Glycosidase</keyword>
<evidence type="ECO:0000259" key="5">
    <source>
        <dbReference type="SMART" id="SM00642"/>
    </source>
</evidence>
<dbReference type="InterPro" id="IPR006047">
    <property type="entry name" value="GH13_cat_dom"/>
</dbReference>
<evidence type="ECO:0000313" key="6">
    <source>
        <dbReference type="EMBL" id="TQL62486.1"/>
    </source>
</evidence>
<organism evidence="6 7">
    <name type="scientific">Propioniferax innocua</name>
    <dbReference type="NCBI Taxonomy" id="1753"/>
    <lineage>
        <taxon>Bacteria</taxon>
        <taxon>Bacillati</taxon>
        <taxon>Actinomycetota</taxon>
        <taxon>Actinomycetes</taxon>
        <taxon>Propionibacteriales</taxon>
        <taxon>Propionibacteriaceae</taxon>
        <taxon>Propioniferax</taxon>
    </lineage>
</organism>
<keyword evidence="7" id="KW-1185">Reference proteome</keyword>
<evidence type="ECO:0000256" key="3">
    <source>
        <dbReference type="ARBA" id="ARBA00023295"/>
    </source>
</evidence>
<feature type="region of interest" description="Disordered" evidence="4">
    <location>
        <begin position="486"/>
        <end position="512"/>
    </location>
</feature>
<dbReference type="Gene3D" id="3.20.20.80">
    <property type="entry name" value="Glycosidases"/>
    <property type="match status" value="1"/>
</dbReference>
<dbReference type="InterPro" id="IPR004193">
    <property type="entry name" value="Glyco_hydro_13_N"/>
</dbReference>
<dbReference type="InterPro" id="IPR013780">
    <property type="entry name" value="Glyco_hydro_b"/>
</dbReference>
<evidence type="ECO:0000256" key="2">
    <source>
        <dbReference type="ARBA" id="ARBA00022801"/>
    </source>
</evidence>
<evidence type="ECO:0000256" key="4">
    <source>
        <dbReference type="SAM" id="MobiDB-lite"/>
    </source>
</evidence>
<dbReference type="InterPro" id="IPR044505">
    <property type="entry name" value="GlgX_Isoamylase_N_E_set"/>
</dbReference>
<dbReference type="SMART" id="SM00642">
    <property type="entry name" value="Aamy"/>
    <property type="match status" value="1"/>
</dbReference>
<dbReference type="AlphaFoldDB" id="A0A542ZQD0"/>